<feature type="coiled-coil region" evidence="2">
    <location>
        <begin position="209"/>
        <end position="285"/>
    </location>
</feature>
<sequence length="476" mass="55883">MVDAAEVLTLQDTEAQYNNKLKKKRIKFIDSTLRELPQNASNDDKFEYICQKYYELHQELKENSLKNKQFEQNVQQIRIERDQLQNERNRLILQKDKLETLCRELQKQNKIIQEESLSRARIEDEKRREVSDHFQTSITSIQNQLCDYQSKNVELRKENQELAEKLGEFIKQHEKREEHVDKLIETRSLELKLSEAKLNKAHCLLDQEKAKGQQKILQLEEEVKYLKNRLEIQKTIEDKLREQIIFYKEKYQSFNKTMSESRRMFDTAKEEMEKLGKRIQLSESDAVAWQGKWEVSQRSLLELAEQHKKEVLESVNAKKQVEKLSGLCRALKAEVNELREQQAQHQQLQQKRETENKNEKQHEHEQNSRCSEPHEAETKKNINDPVNNSTIKKQKQEFIGTVNNDSVNGSDFNIHKTDGNVESSTVTSITTVSNAVHDESDCLSNSLTQCTKDMNELKLDSNADKVISNSEHPVSE</sequence>
<reference evidence="4" key="1">
    <citation type="submission" date="2022-04" db="EMBL/GenBank/DDBJ databases">
        <authorList>
            <person name="Xu L."/>
            <person name="Lv Z."/>
        </authorList>
    </citation>
    <scope>NUCLEOTIDE SEQUENCE</scope>
    <source>
        <strain evidence="4">LV_2022a</strain>
    </source>
</reference>
<keyword evidence="2" id="KW-0175">Coiled coil</keyword>
<dbReference type="InterPro" id="IPR026183">
    <property type="entry name" value="Taxilin_fam"/>
</dbReference>
<feature type="region of interest" description="Disordered" evidence="3">
    <location>
        <begin position="341"/>
        <end position="392"/>
    </location>
</feature>
<organism evidence="4 5">
    <name type="scientific">Schistosoma mekongi</name>
    <name type="common">Parasitic worm</name>
    <dbReference type="NCBI Taxonomy" id="38744"/>
    <lineage>
        <taxon>Eukaryota</taxon>
        <taxon>Metazoa</taxon>
        <taxon>Spiralia</taxon>
        <taxon>Lophotrochozoa</taxon>
        <taxon>Platyhelminthes</taxon>
        <taxon>Trematoda</taxon>
        <taxon>Digenea</taxon>
        <taxon>Strigeidida</taxon>
        <taxon>Schistosomatoidea</taxon>
        <taxon>Schistosomatidae</taxon>
        <taxon>Schistosoma</taxon>
    </lineage>
</organism>
<keyword evidence="5" id="KW-1185">Reference proteome</keyword>
<feature type="compositionally biased region" description="Basic and acidic residues" evidence="3">
    <location>
        <begin position="350"/>
        <end position="382"/>
    </location>
</feature>
<protein>
    <recommendedName>
        <fullName evidence="6">Alpha-taxilin</fullName>
    </recommendedName>
</protein>
<dbReference type="GO" id="GO:0019905">
    <property type="term" value="F:syntaxin binding"/>
    <property type="evidence" value="ECO:0007669"/>
    <property type="project" value="InterPro"/>
</dbReference>
<dbReference type="PANTHER" id="PTHR16127">
    <property type="entry name" value="TAXILIN"/>
    <property type="match status" value="1"/>
</dbReference>
<evidence type="ECO:0000256" key="2">
    <source>
        <dbReference type="SAM" id="Coils"/>
    </source>
</evidence>
<evidence type="ECO:0000313" key="5">
    <source>
        <dbReference type="Proteomes" id="UP001292079"/>
    </source>
</evidence>
<dbReference type="PANTHER" id="PTHR16127:SF13">
    <property type="entry name" value="GH01188P"/>
    <property type="match status" value="1"/>
</dbReference>
<comment type="similarity">
    <text evidence="1">Belongs to the taxilin family.</text>
</comment>
<dbReference type="Pfam" id="PF09728">
    <property type="entry name" value="Taxilin"/>
    <property type="match status" value="1"/>
</dbReference>
<dbReference type="AlphaFoldDB" id="A0AAE1Z5W5"/>
<evidence type="ECO:0008006" key="6">
    <source>
        <dbReference type="Google" id="ProtNLM"/>
    </source>
</evidence>
<comment type="caution">
    <text evidence="4">The sequence shown here is derived from an EMBL/GenBank/DDBJ whole genome shotgun (WGS) entry which is preliminary data.</text>
</comment>
<proteinExistence type="inferred from homology"/>
<dbReference type="EMBL" id="JALJAT010000007">
    <property type="protein sequence ID" value="KAK4468125.1"/>
    <property type="molecule type" value="Genomic_DNA"/>
</dbReference>
<accession>A0AAE1Z5W5</accession>
<dbReference type="Proteomes" id="UP001292079">
    <property type="component" value="Unassembled WGS sequence"/>
</dbReference>
<gene>
    <name evidence="4" type="ORF">MN116_008292</name>
</gene>
<feature type="coiled-coil region" evidence="2">
    <location>
        <begin position="60"/>
        <end position="115"/>
    </location>
</feature>
<reference evidence="4" key="2">
    <citation type="journal article" date="2023" name="Infect Dis Poverty">
        <title>Chromosome-scale genome of the human blood fluke Schistosoma mekongi and its implications for public health.</title>
        <authorList>
            <person name="Zhou M."/>
            <person name="Xu L."/>
            <person name="Xu D."/>
            <person name="Chen W."/>
            <person name="Khan J."/>
            <person name="Hu Y."/>
            <person name="Huang H."/>
            <person name="Wei H."/>
            <person name="Zhang Y."/>
            <person name="Chusongsang P."/>
            <person name="Tanasarnprasert K."/>
            <person name="Hu X."/>
            <person name="Limpanont Y."/>
            <person name="Lv Z."/>
        </authorList>
    </citation>
    <scope>NUCLEOTIDE SEQUENCE</scope>
    <source>
        <strain evidence="4">LV_2022a</strain>
    </source>
</reference>
<name>A0AAE1Z5W5_SCHME</name>
<evidence type="ECO:0000313" key="4">
    <source>
        <dbReference type="EMBL" id="KAK4468125.1"/>
    </source>
</evidence>
<evidence type="ECO:0000256" key="1">
    <source>
        <dbReference type="ARBA" id="ARBA00009550"/>
    </source>
</evidence>
<evidence type="ECO:0000256" key="3">
    <source>
        <dbReference type="SAM" id="MobiDB-lite"/>
    </source>
</evidence>